<dbReference type="InterPro" id="IPR035919">
    <property type="entry name" value="EAL_sf"/>
</dbReference>
<feature type="domain" description="EAL" evidence="2">
    <location>
        <begin position="42"/>
        <end position="132"/>
    </location>
</feature>
<dbReference type="SUPFAM" id="SSF141868">
    <property type="entry name" value="EAL domain-like"/>
    <property type="match status" value="1"/>
</dbReference>
<dbReference type="InterPro" id="IPR001633">
    <property type="entry name" value="EAL_dom"/>
</dbReference>
<accession>A0ABY7M2T1</accession>
<sequence length="132" mass="14700">MRTGARRSCCGRPTWRSTGRRRRAGRGSWSSRRSWTSDPAERFDLDNALRRAVERQELELLYQPVVDLETGALVGMEALLRWNHPHRGVLSPATFISIAEESGEIVRIGQWVLERGVPGGGSGRRTCGRAAG</sequence>
<protein>
    <submittedName>
        <fullName evidence="3">EAL domain-containing protein</fullName>
    </submittedName>
</protein>
<gene>
    <name evidence="3" type="ORF">O0235_09180</name>
</gene>
<dbReference type="Proteomes" id="UP001212803">
    <property type="component" value="Chromosome"/>
</dbReference>
<dbReference type="PROSITE" id="PS50883">
    <property type="entry name" value="EAL"/>
    <property type="match status" value="1"/>
</dbReference>
<dbReference type="InterPro" id="IPR050706">
    <property type="entry name" value="Cyclic-di-GMP_PDE-like"/>
</dbReference>
<evidence type="ECO:0000256" key="1">
    <source>
        <dbReference type="SAM" id="MobiDB-lite"/>
    </source>
</evidence>
<dbReference type="EMBL" id="CP115149">
    <property type="protein sequence ID" value="WBL34966.1"/>
    <property type="molecule type" value="Genomic_DNA"/>
</dbReference>
<proteinExistence type="predicted"/>
<dbReference type="PANTHER" id="PTHR33121">
    <property type="entry name" value="CYCLIC DI-GMP PHOSPHODIESTERASE PDEF"/>
    <property type="match status" value="1"/>
</dbReference>
<dbReference type="PANTHER" id="PTHR33121:SF70">
    <property type="entry name" value="SIGNALING PROTEIN YKOW"/>
    <property type="match status" value="1"/>
</dbReference>
<feature type="compositionally biased region" description="Low complexity" evidence="1">
    <location>
        <begin position="26"/>
        <end position="37"/>
    </location>
</feature>
<name>A0ABY7M2T1_9CHLR</name>
<dbReference type="RefSeq" id="WP_270055494.1">
    <property type="nucleotide sequence ID" value="NZ_CP115149.1"/>
</dbReference>
<feature type="region of interest" description="Disordered" evidence="1">
    <location>
        <begin position="1"/>
        <end position="37"/>
    </location>
</feature>
<dbReference type="Gene3D" id="3.20.20.450">
    <property type="entry name" value="EAL domain"/>
    <property type="match status" value="1"/>
</dbReference>
<evidence type="ECO:0000259" key="2">
    <source>
        <dbReference type="PROSITE" id="PS50883"/>
    </source>
</evidence>
<keyword evidence="4" id="KW-1185">Reference proteome</keyword>
<dbReference type="SMART" id="SM00052">
    <property type="entry name" value="EAL"/>
    <property type="match status" value="1"/>
</dbReference>
<dbReference type="Pfam" id="PF00563">
    <property type="entry name" value="EAL"/>
    <property type="match status" value="1"/>
</dbReference>
<evidence type="ECO:0000313" key="3">
    <source>
        <dbReference type="EMBL" id="WBL34966.1"/>
    </source>
</evidence>
<dbReference type="CDD" id="cd01948">
    <property type="entry name" value="EAL"/>
    <property type="match status" value="1"/>
</dbReference>
<organism evidence="3 4">
    <name type="scientific">Tepidiforma flava</name>
    <dbReference type="NCBI Taxonomy" id="3004094"/>
    <lineage>
        <taxon>Bacteria</taxon>
        <taxon>Bacillati</taxon>
        <taxon>Chloroflexota</taxon>
        <taxon>Tepidiformia</taxon>
        <taxon>Tepidiformales</taxon>
        <taxon>Tepidiformaceae</taxon>
        <taxon>Tepidiforma</taxon>
    </lineage>
</organism>
<evidence type="ECO:0000313" key="4">
    <source>
        <dbReference type="Proteomes" id="UP001212803"/>
    </source>
</evidence>
<reference evidence="3 4" key="1">
    <citation type="journal article" date="2023" name="ISME J.">
        <title>Thermophilic Dehalococcoidia with unusual traits shed light on an unexpected past.</title>
        <authorList>
            <person name="Palmer M."/>
            <person name="Covington J.K."/>
            <person name="Zhou E.M."/>
            <person name="Thomas S.C."/>
            <person name="Habib N."/>
            <person name="Seymour C.O."/>
            <person name="Lai D."/>
            <person name="Johnston J."/>
            <person name="Hashimi A."/>
            <person name="Jiao J.Y."/>
            <person name="Muok A.R."/>
            <person name="Liu L."/>
            <person name="Xian W.D."/>
            <person name="Zhi X.Y."/>
            <person name="Li M.M."/>
            <person name="Silva L.P."/>
            <person name="Bowen B.P."/>
            <person name="Louie K."/>
            <person name="Briegel A."/>
            <person name="Pett-Ridge J."/>
            <person name="Weber P.K."/>
            <person name="Tocheva E.I."/>
            <person name="Woyke T."/>
            <person name="Northen T.R."/>
            <person name="Mayali X."/>
            <person name="Li W.J."/>
            <person name="Hedlund B.P."/>
        </authorList>
    </citation>
    <scope>NUCLEOTIDE SEQUENCE [LARGE SCALE GENOMIC DNA]</scope>
    <source>
        <strain evidence="3 4">YIM 72310</strain>
    </source>
</reference>